<proteinExistence type="inferred from homology"/>
<evidence type="ECO:0000256" key="1">
    <source>
        <dbReference type="ARBA" id="ARBA00004141"/>
    </source>
</evidence>
<feature type="transmembrane region" description="Helical" evidence="8">
    <location>
        <begin position="424"/>
        <end position="447"/>
    </location>
</feature>
<evidence type="ECO:0000313" key="11">
    <source>
        <dbReference type="Proteomes" id="UP001501207"/>
    </source>
</evidence>
<evidence type="ECO:0000256" key="4">
    <source>
        <dbReference type="ARBA" id="ARBA00022538"/>
    </source>
</evidence>
<feature type="transmembrane region" description="Helical" evidence="8">
    <location>
        <begin position="299"/>
        <end position="320"/>
    </location>
</feature>
<evidence type="ECO:0000256" key="6">
    <source>
        <dbReference type="ARBA" id="ARBA00022989"/>
    </source>
</evidence>
<dbReference type="Pfam" id="PF02080">
    <property type="entry name" value="TrkA_C"/>
    <property type="match status" value="2"/>
</dbReference>
<feature type="transmembrane region" description="Helical" evidence="8">
    <location>
        <begin position="274"/>
        <end position="293"/>
    </location>
</feature>
<comment type="subcellular location">
    <subcellularLocation>
        <location evidence="1">Membrane</location>
        <topology evidence="1">Multi-pass membrane protein</topology>
    </subcellularLocation>
</comment>
<dbReference type="RefSeq" id="WP_344980267.1">
    <property type="nucleotide sequence ID" value="NZ_BAABFN010000007.1"/>
</dbReference>
<reference evidence="11" key="1">
    <citation type="journal article" date="2019" name="Int. J. Syst. Evol. Microbiol.">
        <title>The Global Catalogue of Microorganisms (GCM) 10K type strain sequencing project: providing services to taxonomists for standard genome sequencing and annotation.</title>
        <authorList>
            <consortium name="The Broad Institute Genomics Platform"/>
            <consortium name="The Broad Institute Genome Sequencing Center for Infectious Disease"/>
            <person name="Wu L."/>
            <person name="Ma J."/>
        </authorList>
    </citation>
    <scope>NUCLEOTIDE SEQUENCE [LARGE SCALE GENOMIC DNA]</scope>
    <source>
        <strain evidence="11">JCM 17664</strain>
    </source>
</reference>
<keyword evidence="11" id="KW-1185">Reference proteome</keyword>
<feature type="domain" description="RCK C-terminal" evidence="9">
    <location>
        <begin position="578"/>
        <end position="662"/>
    </location>
</feature>
<protein>
    <submittedName>
        <fullName evidence="10">Cation:proton antiporter</fullName>
    </submittedName>
</protein>
<feature type="transmembrane region" description="Helical" evidence="8">
    <location>
        <begin position="528"/>
        <end position="546"/>
    </location>
</feature>
<gene>
    <name evidence="10" type="ORF">GCM10023143_27370</name>
</gene>
<evidence type="ECO:0000256" key="2">
    <source>
        <dbReference type="ARBA" id="ARBA00005551"/>
    </source>
</evidence>
<dbReference type="InterPro" id="IPR006037">
    <property type="entry name" value="RCK_C"/>
</dbReference>
<evidence type="ECO:0000256" key="7">
    <source>
        <dbReference type="ARBA" id="ARBA00023136"/>
    </source>
</evidence>
<dbReference type="InterPro" id="IPR006153">
    <property type="entry name" value="Cation/H_exchanger_TM"/>
</dbReference>
<feature type="transmembrane region" description="Helical" evidence="8">
    <location>
        <begin position="459"/>
        <end position="481"/>
    </location>
</feature>
<keyword evidence="4" id="KW-0406">Ion transport</keyword>
<name>A0ABP8G295_9BACT</name>
<evidence type="ECO:0000256" key="5">
    <source>
        <dbReference type="ARBA" id="ARBA00022692"/>
    </source>
</evidence>
<feature type="transmembrane region" description="Helical" evidence="8">
    <location>
        <begin position="359"/>
        <end position="379"/>
    </location>
</feature>
<dbReference type="Pfam" id="PF00999">
    <property type="entry name" value="Na_H_Exchanger"/>
    <property type="match status" value="1"/>
</dbReference>
<dbReference type="PANTHER" id="PTHR42751">
    <property type="entry name" value="SODIUM/HYDROGEN EXCHANGER FAMILY/TRKA DOMAIN PROTEIN"/>
    <property type="match status" value="1"/>
</dbReference>
<keyword evidence="5 8" id="KW-0812">Transmembrane</keyword>
<dbReference type="InterPro" id="IPR038770">
    <property type="entry name" value="Na+/solute_symporter_sf"/>
</dbReference>
<evidence type="ECO:0000256" key="8">
    <source>
        <dbReference type="SAM" id="Phobius"/>
    </source>
</evidence>
<feature type="domain" description="RCK C-terminal" evidence="9">
    <location>
        <begin position="666"/>
        <end position="750"/>
    </location>
</feature>
<feature type="transmembrane region" description="Helical" evidence="8">
    <location>
        <begin position="188"/>
        <end position="210"/>
    </location>
</feature>
<comment type="caution">
    <text evidence="10">The sequence shown here is derived from an EMBL/GenBank/DDBJ whole genome shotgun (WGS) entry which is preliminary data.</text>
</comment>
<keyword evidence="4" id="KW-0633">Potassium transport</keyword>
<feature type="transmembrane region" description="Helical" evidence="8">
    <location>
        <begin position="119"/>
        <end position="138"/>
    </location>
</feature>
<dbReference type="EMBL" id="BAABFN010000007">
    <property type="protein sequence ID" value="GAA4315799.1"/>
    <property type="molecule type" value="Genomic_DNA"/>
</dbReference>
<organism evidence="10 11">
    <name type="scientific">Compostibacter hankyongensis</name>
    <dbReference type="NCBI Taxonomy" id="1007089"/>
    <lineage>
        <taxon>Bacteria</taxon>
        <taxon>Pseudomonadati</taxon>
        <taxon>Bacteroidota</taxon>
        <taxon>Chitinophagia</taxon>
        <taxon>Chitinophagales</taxon>
        <taxon>Chitinophagaceae</taxon>
        <taxon>Compostibacter</taxon>
    </lineage>
</organism>
<sequence length="750" mass="82741">MEHVHELIIDLALILGAAGITTLIFKKLKQPLVLGYIITGLLVSPNFHLFPTITDTATIKVWADIGVIFLLFSLGLEFSFKKLLKVGGSSAVTGIYEVSFMLLFGYITGQLLGWSTMDSIFLGGIISISSTTIIIRAFDELGVKTQKFASLVLGVLVIEDLVAVLLLVLLSTVAVSQQFSGATMLFSVLKLVFFLILWFVSGIYLLPTFLKRVRKLVNDETLLVLSLGFCLLMVVLATKVGFSSALGAFIMGSILAETRESERIEHLVKSVKDLFGAIFFVSVGMLINLAVLWQYIVPVLILAAVVICGKTLNATIGSLISGQPLKQSLQTGMSLSQIGEFSFIIATLGGIDLKVTSPFLYPIAVGVSVLTTFTSPYMIRLSEPLYNWLEKHLPASWISYLNRYSTGAQKIQTTSTWRLLLRSYLRIIILHLVIITGIILLVTTYVGPLLDKRIANSTISSLTTALITLLLAAPFLWALGFRRIDRISFSKLWLNKGYNRGPLVLLEVIRVALCVLIVGFLLNRVFSVTVALAGAVAIIILVIILFSKRLQSFYGRIEHRFLTNLHSKEAEPTPSGQRVDSDLIPWDGHLAYFDIPPEATCVGKTLVELGWREKYGINVALIERGKRLIHVPTRQERLYPADRIAVIGTDDQLEDFAHTIESEDILAPAEADGENIKLMQITLDKNSPFTGKSIRESDIRNTTSGLVVGVERDGERRLNPDSSFVLEAGDLVWIVGNKDRLREAIQLSVT</sequence>
<dbReference type="Proteomes" id="UP001501207">
    <property type="component" value="Unassembled WGS sequence"/>
</dbReference>
<comment type="similarity">
    <text evidence="2">Belongs to the monovalent cation:proton antiporter 2 (CPA2) transporter (TC 2.A.37) family.</text>
</comment>
<dbReference type="PROSITE" id="PS51202">
    <property type="entry name" value="RCK_C"/>
    <property type="match status" value="2"/>
</dbReference>
<dbReference type="Gene3D" id="3.30.70.1450">
    <property type="entry name" value="Regulator of K+ conductance, C-terminal domain"/>
    <property type="match status" value="2"/>
</dbReference>
<dbReference type="SUPFAM" id="SSF116726">
    <property type="entry name" value="TrkA C-terminal domain-like"/>
    <property type="match status" value="2"/>
</dbReference>
<keyword evidence="3" id="KW-0813">Transport</keyword>
<evidence type="ECO:0000256" key="3">
    <source>
        <dbReference type="ARBA" id="ARBA00022448"/>
    </source>
</evidence>
<feature type="transmembrane region" description="Helical" evidence="8">
    <location>
        <begin position="222"/>
        <end position="254"/>
    </location>
</feature>
<evidence type="ECO:0000313" key="10">
    <source>
        <dbReference type="EMBL" id="GAA4315799.1"/>
    </source>
</evidence>
<feature type="transmembrane region" description="Helical" evidence="8">
    <location>
        <begin position="7"/>
        <end position="25"/>
    </location>
</feature>
<feature type="transmembrane region" description="Helical" evidence="8">
    <location>
        <begin position="150"/>
        <end position="176"/>
    </location>
</feature>
<feature type="transmembrane region" description="Helical" evidence="8">
    <location>
        <begin position="61"/>
        <end position="80"/>
    </location>
</feature>
<dbReference type="InterPro" id="IPR036721">
    <property type="entry name" value="RCK_C_sf"/>
</dbReference>
<accession>A0ABP8G295</accession>
<evidence type="ECO:0000259" key="9">
    <source>
        <dbReference type="PROSITE" id="PS51202"/>
    </source>
</evidence>
<feature type="transmembrane region" description="Helical" evidence="8">
    <location>
        <begin position="31"/>
        <end position="49"/>
    </location>
</feature>
<feature type="transmembrane region" description="Helical" evidence="8">
    <location>
        <begin position="86"/>
        <end position="107"/>
    </location>
</feature>
<keyword evidence="6 8" id="KW-1133">Transmembrane helix</keyword>
<feature type="transmembrane region" description="Helical" evidence="8">
    <location>
        <begin position="502"/>
        <end position="522"/>
    </location>
</feature>
<keyword evidence="4" id="KW-0630">Potassium</keyword>
<keyword evidence="7 8" id="KW-0472">Membrane</keyword>
<dbReference type="Gene3D" id="1.20.1530.20">
    <property type="match status" value="1"/>
</dbReference>
<dbReference type="PANTHER" id="PTHR42751:SF3">
    <property type="entry name" value="SODIUM_GLUTAMATE SYMPORTER"/>
    <property type="match status" value="1"/>
</dbReference>